<keyword evidence="2" id="KW-1185">Reference proteome</keyword>
<evidence type="ECO:0000313" key="2">
    <source>
        <dbReference type="Proteomes" id="UP001287059"/>
    </source>
</evidence>
<protein>
    <submittedName>
        <fullName evidence="1">Uncharacterized protein</fullName>
    </submittedName>
</protein>
<accession>A0ABU4Y5I3</accession>
<dbReference type="EMBL" id="JAVIIW010000044">
    <property type="protein sequence ID" value="MDX8482202.1"/>
    <property type="molecule type" value="Genomic_DNA"/>
</dbReference>
<gene>
    <name evidence="1" type="ORF">RFN28_27645</name>
</gene>
<proteinExistence type="predicted"/>
<dbReference type="Proteomes" id="UP001287059">
    <property type="component" value="Unassembled WGS sequence"/>
</dbReference>
<evidence type="ECO:0000313" key="1">
    <source>
        <dbReference type="EMBL" id="MDX8482202.1"/>
    </source>
</evidence>
<name>A0ABU4Y5I3_9HYPH</name>
<reference evidence="1 2" key="1">
    <citation type="submission" date="2023-08" db="EMBL/GenBank/DDBJ databases">
        <title>Implementing the SeqCode for naming new Mesorhizobium species isolated from Vachellia karroo root nodules.</title>
        <authorList>
            <person name="Van Lill M."/>
        </authorList>
    </citation>
    <scope>NUCLEOTIDE SEQUENCE [LARGE SCALE GENOMIC DNA]</scope>
    <source>
        <strain evidence="1 2">VK24D</strain>
    </source>
</reference>
<organism evidence="1 2">
    <name type="scientific">Mesorhizobium album</name>
    <dbReference type="NCBI Taxonomy" id="3072314"/>
    <lineage>
        <taxon>Bacteria</taxon>
        <taxon>Pseudomonadati</taxon>
        <taxon>Pseudomonadota</taxon>
        <taxon>Alphaproteobacteria</taxon>
        <taxon>Hyphomicrobiales</taxon>
        <taxon>Phyllobacteriaceae</taxon>
        <taxon>Mesorhizobium</taxon>
    </lineage>
</organism>
<comment type="caution">
    <text evidence="1">The sequence shown here is derived from an EMBL/GenBank/DDBJ whole genome shotgun (WGS) entry which is preliminary data.</text>
</comment>
<dbReference type="RefSeq" id="WP_320290302.1">
    <property type="nucleotide sequence ID" value="NZ_JAVIIW010000044.1"/>
</dbReference>
<sequence>MLISILSWLIGGLLVAAAGVVRLPARPELDGNCADQPRPIPRRRTMSSHKRVEQLALPGFSLGTSYPTQGFIRAAINT</sequence>